<reference evidence="2 3" key="1">
    <citation type="submission" date="2021-06" db="EMBL/GenBank/DDBJ databases">
        <authorList>
            <person name="Palmer J.M."/>
        </authorList>
    </citation>
    <scope>NUCLEOTIDE SEQUENCE [LARGE SCALE GENOMIC DNA]</scope>
    <source>
        <strain evidence="3">if_2019</strain>
        <tissue evidence="2">Muscle</tissue>
    </source>
</reference>
<protein>
    <recommendedName>
        <fullName evidence="4">Secreted protein</fullName>
    </recommendedName>
</protein>
<name>A0ABV0TBZ2_9TELE</name>
<accession>A0ABV0TBZ2</accession>
<dbReference type="Proteomes" id="UP001482620">
    <property type="component" value="Unassembled WGS sequence"/>
</dbReference>
<evidence type="ECO:0000313" key="3">
    <source>
        <dbReference type="Proteomes" id="UP001482620"/>
    </source>
</evidence>
<proteinExistence type="predicted"/>
<evidence type="ECO:0000313" key="2">
    <source>
        <dbReference type="EMBL" id="MEQ2230418.1"/>
    </source>
</evidence>
<organism evidence="2 3">
    <name type="scientific">Ilyodon furcidens</name>
    <name type="common">goldbreast splitfin</name>
    <dbReference type="NCBI Taxonomy" id="33524"/>
    <lineage>
        <taxon>Eukaryota</taxon>
        <taxon>Metazoa</taxon>
        <taxon>Chordata</taxon>
        <taxon>Craniata</taxon>
        <taxon>Vertebrata</taxon>
        <taxon>Euteleostomi</taxon>
        <taxon>Actinopterygii</taxon>
        <taxon>Neopterygii</taxon>
        <taxon>Teleostei</taxon>
        <taxon>Neoteleostei</taxon>
        <taxon>Acanthomorphata</taxon>
        <taxon>Ovalentaria</taxon>
        <taxon>Atherinomorphae</taxon>
        <taxon>Cyprinodontiformes</taxon>
        <taxon>Goodeidae</taxon>
        <taxon>Ilyodon</taxon>
    </lineage>
</organism>
<comment type="caution">
    <text evidence="2">The sequence shown here is derived from an EMBL/GenBank/DDBJ whole genome shotgun (WGS) entry which is preliminary data.</text>
</comment>
<feature type="chain" id="PRO_5047457730" description="Secreted protein" evidence="1">
    <location>
        <begin position="27"/>
        <end position="102"/>
    </location>
</feature>
<evidence type="ECO:0000256" key="1">
    <source>
        <dbReference type="SAM" id="SignalP"/>
    </source>
</evidence>
<feature type="signal peptide" evidence="1">
    <location>
        <begin position="1"/>
        <end position="26"/>
    </location>
</feature>
<keyword evidence="3" id="KW-1185">Reference proteome</keyword>
<evidence type="ECO:0008006" key="4">
    <source>
        <dbReference type="Google" id="ProtNLM"/>
    </source>
</evidence>
<dbReference type="EMBL" id="JAHRIQ010027253">
    <property type="protein sequence ID" value="MEQ2230418.1"/>
    <property type="molecule type" value="Genomic_DNA"/>
</dbReference>
<gene>
    <name evidence="2" type="ORF">ILYODFUR_029074</name>
</gene>
<sequence length="102" mass="11827">MLSFKLLLRSFVSLLCFLKAPRRSWQMVTHTEPGSGSTEGFFLFKKGFPFHCRYMHAQYEGLLQSQCKRLSTVATWSCDSLRGVNHVSHYSNLLGFLRYKTI</sequence>
<keyword evidence="1" id="KW-0732">Signal</keyword>